<evidence type="ECO:0000313" key="3">
    <source>
        <dbReference type="EMBL" id="RRT39618.1"/>
    </source>
</evidence>
<evidence type="ECO:0000256" key="1">
    <source>
        <dbReference type="SAM" id="Coils"/>
    </source>
</evidence>
<accession>A0A426XJD2</accession>
<dbReference type="EMBL" id="AMZH03020035">
    <property type="protein sequence ID" value="RRT39618.1"/>
    <property type="molecule type" value="Genomic_DNA"/>
</dbReference>
<feature type="non-terminal residue" evidence="3">
    <location>
        <position position="1"/>
    </location>
</feature>
<evidence type="ECO:0000313" key="4">
    <source>
        <dbReference type="Proteomes" id="UP000287651"/>
    </source>
</evidence>
<dbReference type="Proteomes" id="UP000287651">
    <property type="component" value="Unassembled WGS sequence"/>
</dbReference>
<dbReference type="SUPFAM" id="SSF57997">
    <property type="entry name" value="Tropomyosin"/>
    <property type="match status" value="1"/>
</dbReference>
<protein>
    <submittedName>
        <fullName evidence="3">Uncharacterized protein</fullName>
    </submittedName>
</protein>
<gene>
    <name evidence="3" type="ORF">B296_00057019</name>
</gene>
<name>A0A426XJD2_ENSVE</name>
<reference evidence="3 4" key="1">
    <citation type="journal article" date="2014" name="Agronomy (Basel)">
        <title>A Draft Genome Sequence for Ensete ventricosum, the Drought-Tolerant Tree Against Hunger.</title>
        <authorList>
            <person name="Harrison J."/>
            <person name="Moore K.A."/>
            <person name="Paszkiewicz K."/>
            <person name="Jones T."/>
            <person name="Grant M."/>
            <person name="Ambacheew D."/>
            <person name="Muzemil S."/>
            <person name="Studholme D.J."/>
        </authorList>
    </citation>
    <scope>NUCLEOTIDE SEQUENCE [LARGE SCALE GENOMIC DNA]</scope>
</reference>
<feature type="region of interest" description="Disordered" evidence="2">
    <location>
        <begin position="42"/>
        <end position="83"/>
    </location>
</feature>
<feature type="coiled-coil region" evidence="1">
    <location>
        <begin position="199"/>
        <end position="254"/>
    </location>
</feature>
<keyword evidence="1" id="KW-0175">Coiled coil</keyword>
<dbReference type="AlphaFoldDB" id="A0A426XJD2"/>
<evidence type="ECO:0000256" key="2">
    <source>
        <dbReference type="SAM" id="MobiDB-lite"/>
    </source>
</evidence>
<proteinExistence type="predicted"/>
<organism evidence="3 4">
    <name type="scientific">Ensete ventricosum</name>
    <name type="common">Abyssinian banana</name>
    <name type="synonym">Musa ensete</name>
    <dbReference type="NCBI Taxonomy" id="4639"/>
    <lineage>
        <taxon>Eukaryota</taxon>
        <taxon>Viridiplantae</taxon>
        <taxon>Streptophyta</taxon>
        <taxon>Embryophyta</taxon>
        <taxon>Tracheophyta</taxon>
        <taxon>Spermatophyta</taxon>
        <taxon>Magnoliopsida</taxon>
        <taxon>Liliopsida</taxon>
        <taxon>Zingiberales</taxon>
        <taxon>Musaceae</taxon>
        <taxon>Ensete</taxon>
    </lineage>
</organism>
<comment type="caution">
    <text evidence="3">The sequence shown here is derived from an EMBL/GenBank/DDBJ whole genome shotgun (WGS) entry which is preliminary data.</text>
</comment>
<sequence length="260" mass="29208">VSLPDLPNSWLVLHRCVKPWTRPAKGRRARIPVGIGFTMRLTDPHLGQPRAKDLLTPPKRHDSQAETKVGEKAIQRPPRSGQRDYHAIRMSSLPERTLDVPLEDLAPLTYEAGIWLDREALTKYIRAKQIPRLASDLYTLSSKVLMDRAVKAMVLSALPYDLIDWVHNVGRVVTSMDNRVDLLRKEVQRMKEGGDPDAVAVVEAQASEAQSLADNLQIELDEASRHRESMEMELGEAQEELANLRRQLADSQGKLAESCG</sequence>
<feature type="compositionally biased region" description="Basic and acidic residues" evidence="2">
    <location>
        <begin position="59"/>
        <end position="74"/>
    </location>
</feature>